<evidence type="ECO:0000313" key="3">
    <source>
        <dbReference type="Proteomes" id="UP000299102"/>
    </source>
</evidence>
<evidence type="ECO:0000313" key="2">
    <source>
        <dbReference type="EMBL" id="GBP56414.1"/>
    </source>
</evidence>
<protein>
    <submittedName>
        <fullName evidence="2">Uncharacterized protein</fullName>
    </submittedName>
</protein>
<accession>A0A4C1X235</accession>
<dbReference type="AlphaFoldDB" id="A0A4C1X235"/>
<dbReference type="EMBL" id="BGZK01000692">
    <property type="protein sequence ID" value="GBP56414.1"/>
    <property type="molecule type" value="Genomic_DNA"/>
</dbReference>
<comment type="caution">
    <text evidence="2">The sequence shown here is derived from an EMBL/GenBank/DDBJ whole genome shotgun (WGS) entry which is preliminary data.</text>
</comment>
<keyword evidence="3" id="KW-1185">Reference proteome</keyword>
<gene>
    <name evidence="2" type="ORF">EVAR_90085_1</name>
</gene>
<dbReference type="Proteomes" id="UP000299102">
    <property type="component" value="Unassembled WGS sequence"/>
</dbReference>
<organism evidence="2 3">
    <name type="scientific">Eumeta variegata</name>
    <name type="common">Bagworm moth</name>
    <name type="synonym">Eumeta japonica</name>
    <dbReference type="NCBI Taxonomy" id="151549"/>
    <lineage>
        <taxon>Eukaryota</taxon>
        <taxon>Metazoa</taxon>
        <taxon>Ecdysozoa</taxon>
        <taxon>Arthropoda</taxon>
        <taxon>Hexapoda</taxon>
        <taxon>Insecta</taxon>
        <taxon>Pterygota</taxon>
        <taxon>Neoptera</taxon>
        <taxon>Endopterygota</taxon>
        <taxon>Lepidoptera</taxon>
        <taxon>Glossata</taxon>
        <taxon>Ditrysia</taxon>
        <taxon>Tineoidea</taxon>
        <taxon>Psychidae</taxon>
        <taxon>Oiketicinae</taxon>
        <taxon>Eumeta</taxon>
    </lineage>
</organism>
<feature type="region of interest" description="Disordered" evidence="1">
    <location>
        <begin position="97"/>
        <end position="119"/>
    </location>
</feature>
<evidence type="ECO:0000256" key="1">
    <source>
        <dbReference type="SAM" id="MobiDB-lite"/>
    </source>
</evidence>
<sequence>MQHDDKPVRPIRYHTLTEHRDEVTACAVLQVALRPLRTISPPTGWPSDDTKSMPLENFSLPAGVFGQSEQIILRLSLEGNYVYRSGSASNLFNITKETTSGGTERRGSRGGRPPTEGLLRDAAGARRPSAFRRLALSQDNIEFLKLNWHST</sequence>
<reference evidence="2 3" key="1">
    <citation type="journal article" date="2019" name="Commun. Biol.">
        <title>The bagworm genome reveals a unique fibroin gene that provides high tensile strength.</title>
        <authorList>
            <person name="Kono N."/>
            <person name="Nakamura H."/>
            <person name="Ohtoshi R."/>
            <person name="Tomita M."/>
            <person name="Numata K."/>
            <person name="Arakawa K."/>
        </authorList>
    </citation>
    <scope>NUCLEOTIDE SEQUENCE [LARGE SCALE GENOMIC DNA]</scope>
</reference>
<name>A0A4C1X235_EUMVA</name>
<proteinExistence type="predicted"/>